<reference evidence="1" key="2">
    <citation type="submission" date="2022-09" db="EMBL/GenBank/DDBJ databases">
        <title>Biosynthetic gene clusters of Dactylosporangioum fulvum.</title>
        <authorList>
            <person name="Caradec T."/>
        </authorList>
    </citation>
    <scope>NUCLEOTIDE SEQUENCE</scope>
    <source>
        <strain evidence="1">NRRL B-16292</strain>
    </source>
</reference>
<reference evidence="1" key="1">
    <citation type="submission" date="2021-04" db="EMBL/GenBank/DDBJ databases">
        <authorList>
            <person name="Hartkoorn R.C."/>
            <person name="Beaudoing E."/>
            <person name="Hot D."/>
        </authorList>
    </citation>
    <scope>NUCLEOTIDE SEQUENCE</scope>
    <source>
        <strain evidence="1">NRRL B-16292</strain>
    </source>
</reference>
<organism evidence="1 2">
    <name type="scientific">Dactylosporangium fulvum</name>
    <dbReference type="NCBI Taxonomy" id="53359"/>
    <lineage>
        <taxon>Bacteria</taxon>
        <taxon>Bacillati</taxon>
        <taxon>Actinomycetota</taxon>
        <taxon>Actinomycetes</taxon>
        <taxon>Micromonosporales</taxon>
        <taxon>Micromonosporaceae</taxon>
        <taxon>Dactylosporangium</taxon>
    </lineage>
</organism>
<accession>A0ABY5VUV5</accession>
<keyword evidence="2" id="KW-1185">Reference proteome</keyword>
<dbReference type="RefSeq" id="WP_259858682.1">
    <property type="nucleotide sequence ID" value="NZ_BAAAST010000177.1"/>
</dbReference>
<dbReference type="EMBL" id="CP073720">
    <property type="protein sequence ID" value="UWP80919.1"/>
    <property type="molecule type" value="Genomic_DNA"/>
</dbReference>
<evidence type="ECO:0000313" key="2">
    <source>
        <dbReference type="Proteomes" id="UP001059617"/>
    </source>
</evidence>
<evidence type="ECO:0000313" key="1">
    <source>
        <dbReference type="EMBL" id="UWP80919.1"/>
    </source>
</evidence>
<proteinExistence type="predicted"/>
<gene>
    <name evidence="1" type="ORF">Dfulv_38190</name>
</gene>
<protein>
    <submittedName>
        <fullName evidence="1">Uncharacterized protein</fullName>
    </submittedName>
</protein>
<name>A0ABY5VUV5_9ACTN</name>
<dbReference type="Proteomes" id="UP001059617">
    <property type="component" value="Chromosome"/>
</dbReference>
<sequence length="61" mass="6615">MSSYPTIATSCDTRLPRLGHLLQHAECQQLVQARALGVVGPDLDAMRARSSVIGPPRRRCG</sequence>